<reference evidence="4 5" key="1">
    <citation type="submission" date="2017-09" db="EMBL/GenBank/DDBJ databases">
        <title>Reassesment of A. cryaerophilus.</title>
        <authorList>
            <person name="Perez-Cataluna A."/>
            <person name="Collado L."/>
            <person name="Salgado O."/>
            <person name="Lefinanco V."/>
            <person name="Figueras M.J."/>
        </authorList>
    </citation>
    <scope>NUCLEOTIDE SEQUENCE [LARGE SCALE GENOMIC DNA]</scope>
    <source>
        <strain evidence="4 5">LMG 9871</strain>
    </source>
</reference>
<feature type="domain" description="Solute-binding protein family 5" evidence="3">
    <location>
        <begin position="5"/>
        <end position="127"/>
    </location>
</feature>
<name>A0A2S9SJQ0_9BACT</name>
<dbReference type="EMBL" id="NXGH01000162">
    <property type="protein sequence ID" value="PRM86797.1"/>
    <property type="molecule type" value="Genomic_DNA"/>
</dbReference>
<dbReference type="PANTHER" id="PTHR30290:SF38">
    <property type="entry name" value="D,D-DIPEPTIDE-BINDING PERIPLASMIC PROTEIN DDPA-RELATED"/>
    <property type="match status" value="1"/>
</dbReference>
<organism evidence="4 5">
    <name type="scientific">Aliarcobacter cryaerophilus</name>
    <dbReference type="NCBI Taxonomy" id="28198"/>
    <lineage>
        <taxon>Bacteria</taxon>
        <taxon>Pseudomonadati</taxon>
        <taxon>Campylobacterota</taxon>
        <taxon>Epsilonproteobacteria</taxon>
        <taxon>Campylobacterales</taxon>
        <taxon>Arcobacteraceae</taxon>
        <taxon>Aliarcobacter</taxon>
    </lineage>
</organism>
<dbReference type="SUPFAM" id="SSF53850">
    <property type="entry name" value="Periplasmic binding protein-like II"/>
    <property type="match status" value="1"/>
</dbReference>
<dbReference type="GO" id="GO:0015833">
    <property type="term" value="P:peptide transport"/>
    <property type="evidence" value="ECO:0007669"/>
    <property type="project" value="TreeGrafter"/>
</dbReference>
<dbReference type="AlphaFoldDB" id="A0A2S9SJQ0"/>
<dbReference type="RefSeq" id="WP_228154531.1">
    <property type="nucleotide sequence ID" value="NZ_NXGH01000162.1"/>
</dbReference>
<dbReference type="Proteomes" id="UP000238649">
    <property type="component" value="Unassembled WGS sequence"/>
</dbReference>
<dbReference type="Gene3D" id="3.40.190.10">
    <property type="entry name" value="Periplasmic binding protein-like II"/>
    <property type="match status" value="1"/>
</dbReference>
<dbReference type="InterPro" id="IPR000914">
    <property type="entry name" value="SBP_5_dom"/>
</dbReference>
<keyword evidence="2" id="KW-0732">Signal</keyword>
<sequence length="148" mass="16538">LLLSDAAARVTAQESKRTQAMESVPYLDISRLKNTKQQVQSVQSFGLLFLMFNCEKAPFNNPKVRQALHYGLNTDKLVDIVFDGNAEAATSYLQTTHPDYIKASTQYPYDPDKASALLKEAGVTELKFELLATDHDWVKESAPLILES</sequence>
<dbReference type="GO" id="GO:1904680">
    <property type="term" value="F:peptide transmembrane transporter activity"/>
    <property type="evidence" value="ECO:0007669"/>
    <property type="project" value="TreeGrafter"/>
</dbReference>
<dbReference type="PANTHER" id="PTHR30290">
    <property type="entry name" value="PERIPLASMIC BINDING COMPONENT OF ABC TRANSPORTER"/>
    <property type="match status" value="1"/>
</dbReference>
<dbReference type="InterPro" id="IPR039424">
    <property type="entry name" value="SBP_5"/>
</dbReference>
<evidence type="ECO:0000313" key="4">
    <source>
        <dbReference type="EMBL" id="PRM86797.1"/>
    </source>
</evidence>
<accession>A0A2S9SJQ0</accession>
<dbReference type="Gene3D" id="3.10.105.10">
    <property type="entry name" value="Dipeptide-binding Protein, Domain 3"/>
    <property type="match status" value="1"/>
</dbReference>
<feature type="non-terminal residue" evidence="4">
    <location>
        <position position="1"/>
    </location>
</feature>
<protein>
    <submittedName>
        <fullName evidence="4">Peptide ABC transporter substrate-binding protein</fullName>
    </submittedName>
</protein>
<comment type="similarity">
    <text evidence="1">Belongs to the bacterial solute-binding protein 5 family.</text>
</comment>
<proteinExistence type="inferred from homology"/>
<feature type="non-terminal residue" evidence="4">
    <location>
        <position position="148"/>
    </location>
</feature>
<evidence type="ECO:0000259" key="3">
    <source>
        <dbReference type="Pfam" id="PF00496"/>
    </source>
</evidence>
<evidence type="ECO:0000313" key="5">
    <source>
        <dbReference type="Proteomes" id="UP000238649"/>
    </source>
</evidence>
<gene>
    <name evidence="4" type="ORF">CJ671_11075</name>
</gene>
<evidence type="ECO:0000256" key="2">
    <source>
        <dbReference type="ARBA" id="ARBA00022729"/>
    </source>
</evidence>
<dbReference type="Pfam" id="PF00496">
    <property type="entry name" value="SBP_bac_5"/>
    <property type="match status" value="1"/>
</dbReference>
<evidence type="ECO:0000256" key="1">
    <source>
        <dbReference type="ARBA" id="ARBA00005695"/>
    </source>
</evidence>
<comment type="caution">
    <text evidence="4">The sequence shown here is derived from an EMBL/GenBank/DDBJ whole genome shotgun (WGS) entry which is preliminary data.</text>
</comment>